<evidence type="ECO:0000313" key="3">
    <source>
        <dbReference type="RefSeq" id="XP_056848216.1"/>
    </source>
</evidence>
<sequence>MDIRTTRRRRFKNYNMNVQDHMSGHLSGQAPNQGTVPQNNNGNSQMQNLAVPSSAGAGTMVDPDVLKLRRHMLVLVFKILEERQPSPGDAASKAKYMEVARRLEVGLFKMANTKEEYANESTVESRLARIITGRDLKSSNPGHTNSSMVGTMVPTTTGLSHAGGNPSSMVTSSACASVVPMVDHDILKVREYMRTLVFSELDKRQPCPADDASKAKYLHVARRLEEGLFKTANTREDYLNESILDSRLATLIRGSKLNNQQNANSSPPGMMTTLAPEVSPETTMVREKVSESEDELETAIAENLKLMSLYS</sequence>
<gene>
    <name evidence="3" type="primary">LOC108822747</name>
</gene>
<feature type="region of interest" description="Disordered" evidence="1">
    <location>
        <begin position="20"/>
        <end position="43"/>
    </location>
</feature>
<dbReference type="RefSeq" id="XP_056848216.1">
    <property type="nucleotide sequence ID" value="XM_056992236.1"/>
</dbReference>
<organism evidence="2 3">
    <name type="scientific">Raphanus sativus</name>
    <name type="common">Radish</name>
    <name type="synonym">Raphanus raphanistrum var. sativus</name>
    <dbReference type="NCBI Taxonomy" id="3726"/>
    <lineage>
        <taxon>Eukaryota</taxon>
        <taxon>Viridiplantae</taxon>
        <taxon>Streptophyta</taxon>
        <taxon>Embryophyta</taxon>
        <taxon>Tracheophyta</taxon>
        <taxon>Spermatophyta</taxon>
        <taxon>Magnoliopsida</taxon>
        <taxon>eudicotyledons</taxon>
        <taxon>Gunneridae</taxon>
        <taxon>Pentapetalae</taxon>
        <taxon>rosids</taxon>
        <taxon>malvids</taxon>
        <taxon>Brassicales</taxon>
        <taxon>Brassicaceae</taxon>
        <taxon>Brassiceae</taxon>
        <taxon>Raphanus</taxon>
    </lineage>
</organism>
<name>A0A9W3C9R7_RAPSA</name>
<evidence type="ECO:0000313" key="2">
    <source>
        <dbReference type="Proteomes" id="UP000504610"/>
    </source>
</evidence>
<reference evidence="3" key="2">
    <citation type="submission" date="2025-08" db="UniProtKB">
        <authorList>
            <consortium name="RefSeq"/>
        </authorList>
    </citation>
    <scope>IDENTIFICATION</scope>
    <source>
        <tissue evidence="3">Leaf</tissue>
    </source>
</reference>
<dbReference type="AlphaFoldDB" id="A0A9W3C9R7"/>
<proteinExistence type="predicted"/>
<reference evidence="2" key="1">
    <citation type="journal article" date="2019" name="Database">
        <title>The radish genome database (RadishGD): an integrated information resource for radish genomics.</title>
        <authorList>
            <person name="Yu H.J."/>
            <person name="Baek S."/>
            <person name="Lee Y.J."/>
            <person name="Cho A."/>
            <person name="Mun J.H."/>
        </authorList>
    </citation>
    <scope>NUCLEOTIDE SEQUENCE [LARGE SCALE GENOMIC DNA]</scope>
    <source>
        <strain evidence="2">cv. WK10039</strain>
    </source>
</reference>
<dbReference type="OrthoDB" id="1751500at2759"/>
<dbReference type="Proteomes" id="UP000504610">
    <property type="component" value="Chromosome 8"/>
</dbReference>
<feature type="compositionally biased region" description="Polar residues" evidence="1">
    <location>
        <begin position="29"/>
        <end position="43"/>
    </location>
</feature>
<accession>A0A9W3C9R7</accession>
<evidence type="ECO:0000256" key="1">
    <source>
        <dbReference type="SAM" id="MobiDB-lite"/>
    </source>
</evidence>
<dbReference type="GeneID" id="108822747"/>
<keyword evidence="2" id="KW-1185">Reference proteome</keyword>
<protein>
    <submittedName>
        <fullName evidence="3">Histone acetyltransferase HAC12-like isoform X1</fullName>
    </submittedName>
</protein>